<dbReference type="EMBL" id="JASBNA010000031">
    <property type="protein sequence ID" value="KAK7683322.1"/>
    <property type="molecule type" value="Genomic_DNA"/>
</dbReference>
<evidence type="ECO:0000313" key="3">
    <source>
        <dbReference type="Proteomes" id="UP001385951"/>
    </source>
</evidence>
<protein>
    <submittedName>
        <fullName evidence="2">Uncharacterized protein</fullName>
    </submittedName>
</protein>
<keyword evidence="1" id="KW-1133">Transmembrane helix</keyword>
<feature type="transmembrane region" description="Helical" evidence="1">
    <location>
        <begin position="180"/>
        <end position="200"/>
    </location>
</feature>
<keyword evidence="1" id="KW-0812">Transmembrane</keyword>
<dbReference type="Proteomes" id="UP001385951">
    <property type="component" value="Unassembled WGS sequence"/>
</dbReference>
<comment type="caution">
    <text evidence="2">The sequence shown here is derived from an EMBL/GenBank/DDBJ whole genome shotgun (WGS) entry which is preliminary data.</text>
</comment>
<reference evidence="2 3" key="1">
    <citation type="submission" date="2022-09" db="EMBL/GenBank/DDBJ databases">
        <authorList>
            <person name="Palmer J.M."/>
        </authorList>
    </citation>
    <scope>NUCLEOTIDE SEQUENCE [LARGE SCALE GENOMIC DNA]</scope>
    <source>
        <strain evidence="2 3">DSM 7382</strain>
    </source>
</reference>
<sequence>MSNLGSKKEDLLIQVRQLTKDTLDIDESYESVRRLLFRVSQERINFADEVRTLISEWEDLHKTYTRLLWNSRDLAGDVCAIAHDFSEVLLAEVLLHPNTSISLVKSMILEYNQKATTHKRRAQDMVDGFKRLANRVTDFGDRWERTAKDHRIFLFFHQFRHYAEDINNIHAGLRKMKMTVVVMSLIVGALSVANGVLDIFRAMDSNSFSSVAALLESSRETLVAEQGRKIELQRTISGLEKERDEESMGLSKVKNIATKLSAMTSIWGTLQADLKDIEARLRYVETTSEDQNAHSALIKRLEFTRDAYMAISDIFREYQVAVTSKDVS</sequence>
<organism evidence="2 3">
    <name type="scientific">Cerrena zonata</name>
    <dbReference type="NCBI Taxonomy" id="2478898"/>
    <lineage>
        <taxon>Eukaryota</taxon>
        <taxon>Fungi</taxon>
        <taxon>Dikarya</taxon>
        <taxon>Basidiomycota</taxon>
        <taxon>Agaricomycotina</taxon>
        <taxon>Agaricomycetes</taxon>
        <taxon>Polyporales</taxon>
        <taxon>Cerrenaceae</taxon>
        <taxon>Cerrena</taxon>
    </lineage>
</organism>
<gene>
    <name evidence="2" type="ORF">QCA50_013584</name>
</gene>
<proteinExistence type="predicted"/>
<evidence type="ECO:0000256" key="1">
    <source>
        <dbReference type="SAM" id="Phobius"/>
    </source>
</evidence>
<name>A0AAW0G192_9APHY</name>
<dbReference type="AlphaFoldDB" id="A0AAW0G192"/>
<evidence type="ECO:0000313" key="2">
    <source>
        <dbReference type="EMBL" id="KAK7683322.1"/>
    </source>
</evidence>
<keyword evidence="1" id="KW-0472">Membrane</keyword>
<keyword evidence="3" id="KW-1185">Reference proteome</keyword>
<accession>A0AAW0G192</accession>